<dbReference type="SUPFAM" id="SSF51735">
    <property type="entry name" value="NAD(P)-binding Rossmann-fold domains"/>
    <property type="match status" value="1"/>
</dbReference>
<dbReference type="GO" id="GO:0008667">
    <property type="term" value="F:2,3-dihydro-2,3-dihydroxybenzoate dehydrogenase activity"/>
    <property type="evidence" value="ECO:0007669"/>
    <property type="project" value="UniProtKB-EC"/>
</dbReference>
<dbReference type="PANTHER" id="PTHR42760:SF115">
    <property type="entry name" value="3-OXOACYL-[ACYL-CARRIER-PROTEIN] REDUCTASE FABG"/>
    <property type="match status" value="1"/>
</dbReference>
<gene>
    <name evidence="3" type="ORF">HNR30_004964</name>
</gene>
<evidence type="ECO:0000313" key="4">
    <source>
        <dbReference type="Proteomes" id="UP000530928"/>
    </source>
</evidence>
<dbReference type="PROSITE" id="PS00061">
    <property type="entry name" value="ADH_SHORT"/>
    <property type="match status" value="1"/>
</dbReference>
<proteinExistence type="inferred from homology"/>
<dbReference type="AlphaFoldDB" id="A0A7W0HS19"/>
<dbReference type="Proteomes" id="UP000530928">
    <property type="component" value="Unassembled WGS sequence"/>
</dbReference>
<dbReference type="PRINTS" id="PR00081">
    <property type="entry name" value="GDHRDH"/>
</dbReference>
<reference evidence="3 4" key="1">
    <citation type="submission" date="2020-07" db="EMBL/GenBank/DDBJ databases">
        <title>Genomic Encyclopedia of Type Strains, Phase IV (KMG-IV): sequencing the most valuable type-strain genomes for metagenomic binning, comparative biology and taxonomic classification.</title>
        <authorList>
            <person name="Goeker M."/>
        </authorList>
    </citation>
    <scope>NUCLEOTIDE SEQUENCE [LARGE SCALE GENOMIC DNA]</scope>
    <source>
        <strain evidence="3 4">DSM 45533</strain>
    </source>
</reference>
<evidence type="ECO:0000313" key="3">
    <source>
        <dbReference type="EMBL" id="MBA2893603.1"/>
    </source>
</evidence>
<dbReference type="PRINTS" id="PR00080">
    <property type="entry name" value="SDRFAMILY"/>
</dbReference>
<protein>
    <submittedName>
        <fullName evidence="3">2,3-dihydro-2,3-dihydroxybenzoate dehydrogenase</fullName>
        <ecNumber evidence="3">1.3.1.28</ecNumber>
    </submittedName>
</protein>
<sequence>MDLQGRHALVTGGAGGIGKAVDIALRAAGSRVTVLDLDTSVDVTDSAQVDRAVEAAELATGPIDILVNVAGVLCHGPVTALTDAEWRRAFAVNADGVFHTCRAVARHMIPRRSGAIITVSSNAAGVPRAHLSAYAAAKAAATMFTKCLGLELAPLGIRCNVVAPGSTDTEMLRALPGDPVNGSPGRFRIGIPLGRVAQPADVAEAVLFLASDRARHITMHELYVDGGASL</sequence>
<comment type="caution">
    <text evidence="3">The sequence shown here is derived from an EMBL/GenBank/DDBJ whole genome shotgun (WGS) entry which is preliminary data.</text>
</comment>
<organism evidence="3 4">
    <name type="scientific">Nonomuraea soli</name>
    <dbReference type="NCBI Taxonomy" id="1032476"/>
    <lineage>
        <taxon>Bacteria</taxon>
        <taxon>Bacillati</taxon>
        <taxon>Actinomycetota</taxon>
        <taxon>Actinomycetes</taxon>
        <taxon>Streptosporangiales</taxon>
        <taxon>Streptosporangiaceae</taxon>
        <taxon>Nonomuraea</taxon>
    </lineage>
</organism>
<keyword evidence="4" id="KW-1185">Reference proteome</keyword>
<dbReference type="FunFam" id="3.40.50.720:FF:000084">
    <property type="entry name" value="Short-chain dehydrogenase reductase"/>
    <property type="match status" value="1"/>
</dbReference>
<dbReference type="RefSeq" id="WP_376771758.1">
    <property type="nucleotide sequence ID" value="NZ_BAABAM010000005.1"/>
</dbReference>
<dbReference type="Gene3D" id="3.40.50.720">
    <property type="entry name" value="NAD(P)-binding Rossmann-like Domain"/>
    <property type="match status" value="1"/>
</dbReference>
<dbReference type="InterPro" id="IPR020904">
    <property type="entry name" value="Sc_DH/Rdtase_CS"/>
</dbReference>
<evidence type="ECO:0000256" key="1">
    <source>
        <dbReference type="ARBA" id="ARBA00006484"/>
    </source>
</evidence>
<dbReference type="EC" id="1.3.1.28" evidence="3"/>
<dbReference type="InterPro" id="IPR002347">
    <property type="entry name" value="SDR_fam"/>
</dbReference>
<dbReference type="InterPro" id="IPR036291">
    <property type="entry name" value="NAD(P)-bd_dom_sf"/>
</dbReference>
<dbReference type="PANTHER" id="PTHR42760">
    <property type="entry name" value="SHORT-CHAIN DEHYDROGENASES/REDUCTASES FAMILY MEMBER"/>
    <property type="match status" value="1"/>
</dbReference>
<dbReference type="EMBL" id="JACDUR010000005">
    <property type="protein sequence ID" value="MBA2893603.1"/>
    <property type="molecule type" value="Genomic_DNA"/>
</dbReference>
<accession>A0A7W0HS19</accession>
<dbReference type="GO" id="GO:0016616">
    <property type="term" value="F:oxidoreductase activity, acting on the CH-OH group of donors, NAD or NADP as acceptor"/>
    <property type="evidence" value="ECO:0007669"/>
    <property type="project" value="TreeGrafter"/>
</dbReference>
<evidence type="ECO:0000256" key="2">
    <source>
        <dbReference type="ARBA" id="ARBA00023002"/>
    </source>
</evidence>
<comment type="similarity">
    <text evidence="1">Belongs to the short-chain dehydrogenases/reductases (SDR) family.</text>
</comment>
<name>A0A7W0HS19_9ACTN</name>
<keyword evidence="2 3" id="KW-0560">Oxidoreductase</keyword>
<dbReference type="Pfam" id="PF13561">
    <property type="entry name" value="adh_short_C2"/>
    <property type="match status" value="1"/>
</dbReference>